<evidence type="ECO:0000313" key="8">
    <source>
        <dbReference type="Proteomes" id="UP001163823"/>
    </source>
</evidence>
<proteinExistence type="predicted"/>
<dbReference type="PANTHER" id="PTHR34396">
    <property type="entry name" value="OS03G0264950 PROTEIN-RELATED"/>
    <property type="match status" value="1"/>
</dbReference>
<gene>
    <name evidence="7" type="ORF">O6P43_020923</name>
</gene>
<dbReference type="GO" id="GO:0008270">
    <property type="term" value="F:zinc ion binding"/>
    <property type="evidence" value="ECO:0007669"/>
    <property type="project" value="UniProtKB-KW"/>
</dbReference>
<evidence type="ECO:0000256" key="5">
    <source>
        <dbReference type="SAM" id="MobiDB-lite"/>
    </source>
</evidence>
<keyword evidence="8" id="KW-1185">Reference proteome</keyword>
<accession>A0AAD7LLS0</accession>
<evidence type="ECO:0000256" key="1">
    <source>
        <dbReference type="ARBA" id="ARBA00022723"/>
    </source>
</evidence>
<keyword evidence="2 4" id="KW-0863">Zinc-finger</keyword>
<keyword evidence="3" id="KW-0862">Zinc</keyword>
<evidence type="ECO:0000256" key="2">
    <source>
        <dbReference type="ARBA" id="ARBA00022771"/>
    </source>
</evidence>
<evidence type="ECO:0000313" key="7">
    <source>
        <dbReference type="EMBL" id="KAJ7960489.1"/>
    </source>
</evidence>
<dbReference type="Proteomes" id="UP001163823">
    <property type="component" value="Chromosome 8"/>
</dbReference>
<dbReference type="SMART" id="SM00614">
    <property type="entry name" value="ZnF_BED"/>
    <property type="match status" value="1"/>
</dbReference>
<feature type="region of interest" description="Disordered" evidence="5">
    <location>
        <begin position="1"/>
        <end position="30"/>
    </location>
</feature>
<comment type="caution">
    <text evidence="7">The sequence shown here is derived from an EMBL/GenBank/DDBJ whole genome shotgun (WGS) entry which is preliminary data.</text>
</comment>
<evidence type="ECO:0000259" key="6">
    <source>
        <dbReference type="PROSITE" id="PS50808"/>
    </source>
</evidence>
<feature type="domain" description="BED-type" evidence="6">
    <location>
        <begin position="28"/>
        <end position="82"/>
    </location>
</feature>
<name>A0AAD7LLS0_QUISA</name>
<dbReference type="GO" id="GO:1990837">
    <property type="term" value="F:sequence-specific double-stranded DNA binding"/>
    <property type="evidence" value="ECO:0007669"/>
    <property type="project" value="TreeGrafter"/>
</dbReference>
<dbReference type="AlphaFoldDB" id="A0AAD7LLS0"/>
<reference evidence="7" key="1">
    <citation type="journal article" date="2023" name="Science">
        <title>Elucidation of the pathway for biosynthesis of saponin adjuvants from the soapbark tree.</title>
        <authorList>
            <person name="Reed J."/>
            <person name="Orme A."/>
            <person name="El-Demerdash A."/>
            <person name="Owen C."/>
            <person name="Martin L.B.B."/>
            <person name="Misra R.C."/>
            <person name="Kikuchi S."/>
            <person name="Rejzek M."/>
            <person name="Martin A.C."/>
            <person name="Harkess A."/>
            <person name="Leebens-Mack J."/>
            <person name="Louveau T."/>
            <person name="Stephenson M.J."/>
            <person name="Osbourn A."/>
        </authorList>
    </citation>
    <scope>NUCLEOTIDE SEQUENCE</scope>
    <source>
        <strain evidence="7">S10</strain>
    </source>
</reference>
<evidence type="ECO:0000256" key="4">
    <source>
        <dbReference type="PROSITE-ProRule" id="PRU00027"/>
    </source>
</evidence>
<organism evidence="7 8">
    <name type="scientific">Quillaja saponaria</name>
    <name type="common">Soap bark tree</name>
    <dbReference type="NCBI Taxonomy" id="32244"/>
    <lineage>
        <taxon>Eukaryota</taxon>
        <taxon>Viridiplantae</taxon>
        <taxon>Streptophyta</taxon>
        <taxon>Embryophyta</taxon>
        <taxon>Tracheophyta</taxon>
        <taxon>Spermatophyta</taxon>
        <taxon>Magnoliopsida</taxon>
        <taxon>eudicotyledons</taxon>
        <taxon>Gunneridae</taxon>
        <taxon>Pentapetalae</taxon>
        <taxon>rosids</taxon>
        <taxon>fabids</taxon>
        <taxon>Fabales</taxon>
        <taxon>Quillajaceae</taxon>
        <taxon>Quillaja</taxon>
    </lineage>
</organism>
<sequence length="153" mass="16619">MDSTQEDPIEIDDDEEDTDEGIPDKKRKKKSQVWLEFKEIEVGDGTKKAECMHCKQRLKYAGTTSQLKRHLDNTCTRRKIALRSRRMLNVVPVAPGISKDSSYGSGSDSSGSGSGSGSSGNGAVAAMAVATVAMAVADWTTIASPVCHCHWQW</sequence>
<dbReference type="SUPFAM" id="SSF57667">
    <property type="entry name" value="beta-beta-alpha zinc fingers"/>
    <property type="match status" value="1"/>
</dbReference>
<feature type="compositionally biased region" description="Low complexity" evidence="5">
    <location>
        <begin position="98"/>
        <end position="111"/>
    </location>
</feature>
<dbReference type="Pfam" id="PF02892">
    <property type="entry name" value="zf-BED"/>
    <property type="match status" value="1"/>
</dbReference>
<keyword evidence="1" id="KW-0479">Metal-binding</keyword>
<dbReference type="GO" id="GO:0005634">
    <property type="term" value="C:nucleus"/>
    <property type="evidence" value="ECO:0007669"/>
    <property type="project" value="TreeGrafter"/>
</dbReference>
<feature type="compositionally biased region" description="Acidic residues" evidence="5">
    <location>
        <begin position="1"/>
        <end position="21"/>
    </location>
</feature>
<dbReference type="InterPro" id="IPR053031">
    <property type="entry name" value="Cuticle_assoc_protein"/>
</dbReference>
<dbReference type="InterPro" id="IPR003656">
    <property type="entry name" value="Znf_BED"/>
</dbReference>
<dbReference type="GO" id="GO:0006357">
    <property type="term" value="P:regulation of transcription by RNA polymerase II"/>
    <property type="evidence" value="ECO:0007669"/>
    <property type="project" value="TreeGrafter"/>
</dbReference>
<dbReference type="KEGG" id="qsa:O6P43_020923"/>
<protein>
    <submittedName>
        <fullName evidence="7">Zinc finger BED domain-containing protein DAYSLEEPER-like</fullName>
    </submittedName>
</protein>
<feature type="region of interest" description="Disordered" evidence="5">
    <location>
        <begin position="98"/>
        <end position="120"/>
    </location>
</feature>
<dbReference type="InterPro" id="IPR036236">
    <property type="entry name" value="Znf_C2H2_sf"/>
</dbReference>
<evidence type="ECO:0000256" key="3">
    <source>
        <dbReference type="ARBA" id="ARBA00022833"/>
    </source>
</evidence>
<dbReference type="PANTHER" id="PTHR34396:SF25">
    <property type="entry name" value="BOUNDARY ELEMENT ASSOCIATED FACTOR"/>
    <property type="match status" value="1"/>
</dbReference>
<dbReference type="EMBL" id="JARAOO010000008">
    <property type="protein sequence ID" value="KAJ7960489.1"/>
    <property type="molecule type" value="Genomic_DNA"/>
</dbReference>
<dbReference type="PROSITE" id="PS50808">
    <property type="entry name" value="ZF_BED"/>
    <property type="match status" value="1"/>
</dbReference>